<evidence type="ECO:0000313" key="7">
    <source>
        <dbReference type="Proteomes" id="UP000198694"/>
    </source>
</evidence>
<dbReference type="Pfam" id="PF03808">
    <property type="entry name" value="Glyco_tran_WecG"/>
    <property type="match status" value="1"/>
</dbReference>
<comment type="pathway">
    <text evidence="5">Cell wall biogenesis; teichoic acid biosynthesis.</text>
</comment>
<keyword evidence="2 5" id="KW-0808">Transferase</keyword>
<dbReference type="InterPro" id="IPR034714">
    <property type="entry name" value="TagA_TarA"/>
</dbReference>
<dbReference type="PANTHER" id="PTHR34136">
    <property type="match status" value="1"/>
</dbReference>
<dbReference type="RefSeq" id="WP_245690108.1">
    <property type="nucleotide sequence ID" value="NZ_FNFL01000003.1"/>
</dbReference>
<dbReference type="GO" id="GO:0071555">
    <property type="term" value="P:cell wall organization"/>
    <property type="evidence" value="ECO:0007669"/>
    <property type="project" value="UniProtKB-KW"/>
</dbReference>
<evidence type="ECO:0000256" key="2">
    <source>
        <dbReference type="ARBA" id="ARBA00022679"/>
    </source>
</evidence>
<comment type="function">
    <text evidence="5">Catalyzes the conversion of GlcNAc-PP-undecaprenol into ManNAc-GlcNAc-PP-undecaprenol, the first committed lipid intermediate in the de novo synthesis of teichoic acid.</text>
</comment>
<dbReference type="GO" id="GO:0047244">
    <property type="term" value="F:N-acetylglucosaminyldiphosphoundecaprenol N-acetyl-beta-D-mannosaminyltransferase activity"/>
    <property type="evidence" value="ECO:0007669"/>
    <property type="project" value="UniProtKB-UniRule"/>
</dbReference>
<dbReference type="NCBIfam" id="TIGR00696">
    <property type="entry name" value="wecG_tagA_cpsF"/>
    <property type="match status" value="1"/>
</dbReference>
<dbReference type="PANTHER" id="PTHR34136:SF1">
    <property type="entry name" value="UDP-N-ACETYL-D-MANNOSAMINURONIC ACID TRANSFERASE"/>
    <property type="match status" value="1"/>
</dbReference>
<evidence type="ECO:0000256" key="1">
    <source>
        <dbReference type="ARBA" id="ARBA00022676"/>
    </source>
</evidence>
<evidence type="ECO:0000256" key="4">
    <source>
        <dbReference type="ARBA" id="ARBA00023316"/>
    </source>
</evidence>
<organism evidence="6 7">
    <name type="scientific">Sediminibacillus albus</name>
    <dbReference type="NCBI Taxonomy" id="407036"/>
    <lineage>
        <taxon>Bacteria</taxon>
        <taxon>Bacillati</taxon>
        <taxon>Bacillota</taxon>
        <taxon>Bacilli</taxon>
        <taxon>Bacillales</taxon>
        <taxon>Bacillaceae</taxon>
        <taxon>Sediminibacillus</taxon>
    </lineage>
</organism>
<accession>A0A1G8ZGI3</accession>
<dbReference type="EMBL" id="FNFL01000003">
    <property type="protein sequence ID" value="SDK14147.1"/>
    <property type="molecule type" value="Genomic_DNA"/>
</dbReference>
<dbReference type="AlphaFoldDB" id="A0A1G8ZGI3"/>
<evidence type="ECO:0000313" key="6">
    <source>
        <dbReference type="EMBL" id="SDK14147.1"/>
    </source>
</evidence>
<dbReference type="EC" id="2.4.1.187" evidence="5"/>
<reference evidence="6 7" key="1">
    <citation type="submission" date="2016-10" db="EMBL/GenBank/DDBJ databases">
        <authorList>
            <person name="de Groot N.N."/>
        </authorList>
    </citation>
    <scope>NUCLEOTIDE SEQUENCE [LARGE SCALE GENOMIC DNA]</scope>
    <source>
        <strain evidence="6 7">CGMCC 1.6502</strain>
    </source>
</reference>
<dbReference type="Proteomes" id="UP000198694">
    <property type="component" value="Unassembled WGS sequence"/>
</dbReference>
<dbReference type="GO" id="GO:0019350">
    <property type="term" value="P:teichoic acid biosynthetic process"/>
    <property type="evidence" value="ECO:0007669"/>
    <property type="project" value="UniProtKB-UniRule"/>
</dbReference>
<dbReference type="STRING" id="407036.SAMN05216243_1997"/>
<keyword evidence="7" id="KW-1185">Reference proteome</keyword>
<keyword evidence="1 5" id="KW-0328">Glycosyltransferase</keyword>
<dbReference type="CDD" id="cd06533">
    <property type="entry name" value="Glyco_transf_WecG_TagA"/>
    <property type="match status" value="1"/>
</dbReference>
<proteinExistence type="inferred from homology"/>
<evidence type="ECO:0000256" key="3">
    <source>
        <dbReference type="ARBA" id="ARBA00022944"/>
    </source>
</evidence>
<comment type="similarity">
    <text evidence="5">Belongs to the glycosyltransferase 26 family. TagA/TarA subfamily.</text>
</comment>
<keyword evidence="4 5" id="KW-0961">Cell wall biogenesis/degradation</keyword>
<sequence length="244" mass="28782">MSKTNSHVSIMDIPFINISQKELLEQYIYPRLDNQQKSYIVTANPEIVMMAKENRSYKQMVMQADFIIPDGTGIVMASKMIKNPIKERMPGFDLMTHLIGYAEDKKLSCYFLGASEQVNNKMVEKLKELHPYLKVAGSHHGFFDLEDRTILEKMQMVQPDFIFVALGSPRQEEWITKYYQEFDKGLFMGVGGSFDVIAGEVKRAPKIWIDLHLEWLYRVIKQPFRWKRILKVFEFMFRMLIRKY</sequence>
<comment type="catalytic activity">
    <reaction evidence="5">
        <text>UDP-N-acetyl-alpha-D-mannosamine + N-acetyl-alpha-D-glucosaminyl-di-trans,octa-cis-undecaprenyl diphosphate = N-acetyl-beta-D-mannosaminyl-(1-&gt;4)-N-acetyl-alpha-D-glucosaminyl di-trans,octa-cis-undecaprenyl diphosphate + UDP + H(+)</text>
        <dbReference type="Rhea" id="RHEA:16053"/>
        <dbReference type="ChEBI" id="CHEBI:15378"/>
        <dbReference type="ChEBI" id="CHEBI:58223"/>
        <dbReference type="ChEBI" id="CHEBI:62959"/>
        <dbReference type="ChEBI" id="CHEBI:68623"/>
        <dbReference type="ChEBI" id="CHEBI:132210"/>
        <dbReference type="EC" id="2.4.1.187"/>
    </reaction>
</comment>
<protein>
    <recommendedName>
        <fullName evidence="5">N-acetylglucosaminyldiphosphoundecaprenol N-acetyl-beta-D-mannosaminyltransferase</fullName>
        <ecNumber evidence="5">2.4.1.187</ecNumber>
    </recommendedName>
    <alternativeName>
        <fullName evidence="5">N-acetylmannosaminyltransferase</fullName>
    </alternativeName>
    <alternativeName>
        <fullName evidence="5">UDP-N-acetylmannosamine transferase</fullName>
    </alternativeName>
    <alternativeName>
        <fullName evidence="5">UDP-N-acetylmannosamine:N-acetylglucosaminyl pyrophosphorylundecaprenol N-acetylmannosaminyltransferase</fullName>
    </alternativeName>
</protein>
<keyword evidence="3 5" id="KW-0777">Teichoic acid biosynthesis</keyword>
<name>A0A1G8ZGI3_9BACI</name>
<evidence type="ECO:0000256" key="5">
    <source>
        <dbReference type="HAMAP-Rule" id="MF_02070"/>
    </source>
</evidence>
<gene>
    <name evidence="6" type="ORF">SAMN05216243_1997</name>
</gene>
<dbReference type="HAMAP" id="MF_02070">
    <property type="entry name" value="TagA_TarA"/>
    <property type="match status" value="1"/>
</dbReference>
<dbReference type="InterPro" id="IPR004629">
    <property type="entry name" value="WecG_TagA_CpsF"/>
</dbReference>
<dbReference type="UniPathway" id="UPA00632"/>